<accession>A0AAW1RRU8</accession>
<dbReference type="SMART" id="SM00642">
    <property type="entry name" value="Aamy"/>
    <property type="match status" value="1"/>
</dbReference>
<reference evidence="10 11" key="1">
    <citation type="journal article" date="2024" name="Nat. Commun.">
        <title>Phylogenomics reveals the evolutionary origins of lichenization in chlorophyte algae.</title>
        <authorList>
            <person name="Puginier C."/>
            <person name="Libourel C."/>
            <person name="Otte J."/>
            <person name="Skaloud P."/>
            <person name="Haon M."/>
            <person name="Grisel S."/>
            <person name="Petersen M."/>
            <person name="Berrin J.G."/>
            <person name="Delaux P.M."/>
            <person name="Dal Grande F."/>
            <person name="Keller J."/>
        </authorList>
    </citation>
    <scope>NUCLEOTIDE SEQUENCE [LARGE SCALE GENOMIC DNA]</scope>
    <source>
        <strain evidence="10 11">SAG 2523</strain>
    </source>
</reference>
<dbReference type="InterPro" id="IPR004193">
    <property type="entry name" value="Glyco_hydro_13_N"/>
</dbReference>
<dbReference type="Pfam" id="PF02922">
    <property type="entry name" value="CBM_48"/>
    <property type="match status" value="1"/>
</dbReference>
<evidence type="ECO:0000256" key="5">
    <source>
        <dbReference type="ARBA" id="ARBA00023965"/>
    </source>
</evidence>
<comment type="similarity">
    <text evidence="1">Belongs to the glycosyl hydrolase 13 family.</text>
</comment>
<dbReference type="CDD" id="cd02860">
    <property type="entry name" value="E_set_Pullulanase"/>
    <property type="match status" value="1"/>
</dbReference>
<dbReference type="InterPro" id="IPR005323">
    <property type="entry name" value="CBM41_pullulanase"/>
</dbReference>
<comment type="caution">
    <text evidence="10">The sequence shown here is derived from an EMBL/GenBank/DDBJ whole genome shotgun (WGS) entry which is preliminary data.</text>
</comment>
<evidence type="ECO:0000256" key="1">
    <source>
        <dbReference type="ARBA" id="ARBA00008061"/>
    </source>
</evidence>
<comment type="catalytic activity">
    <reaction evidence="5">
        <text>Hydrolysis of (1-&gt;6)-alpha-D-glucosidic linkages in pullulan, amylopectin and glycogen, and in the alpha- and beta-limit dextrins of amylopectin and glycogen.</text>
        <dbReference type="EC" id="3.2.1.41"/>
    </reaction>
</comment>
<evidence type="ECO:0000256" key="7">
    <source>
        <dbReference type="ARBA" id="ARBA00029618"/>
    </source>
</evidence>
<dbReference type="SUPFAM" id="SSF51445">
    <property type="entry name" value="(Trans)glycosidases"/>
    <property type="match status" value="1"/>
</dbReference>
<evidence type="ECO:0000256" key="8">
    <source>
        <dbReference type="ARBA" id="ARBA00031076"/>
    </source>
</evidence>
<dbReference type="Gene3D" id="2.60.40.1130">
    <property type="entry name" value="Rab geranylgeranyltransferase alpha-subunit, insert domain"/>
    <property type="match status" value="1"/>
</dbReference>
<dbReference type="InterPro" id="IPR013780">
    <property type="entry name" value="Glyco_hydro_b"/>
</dbReference>
<dbReference type="Pfam" id="PF03714">
    <property type="entry name" value="PUD"/>
    <property type="match status" value="1"/>
</dbReference>
<dbReference type="InterPro" id="IPR011839">
    <property type="entry name" value="Pullul_strch"/>
</dbReference>
<dbReference type="SUPFAM" id="SSF49452">
    <property type="entry name" value="Starch-binding domain-like"/>
    <property type="match status" value="1"/>
</dbReference>
<evidence type="ECO:0000256" key="6">
    <source>
        <dbReference type="ARBA" id="ARBA00024062"/>
    </source>
</evidence>
<organism evidence="10 11">
    <name type="scientific">Apatococcus fuscideae</name>
    <dbReference type="NCBI Taxonomy" id="2026836"/>
    <lineage>
        <taxon>Eukaryota</taxon>
        <taxon>Viridiplantae</taxon>
        <taxon>Chlorophyta</taxon>
        <taxon>core chlorophytes</taxon>
        <taxon>Trebouxiophyceae</taxon>
        <taxon>Chlorellales</taxon>
        <taxon>Chlorellaceae</taxon>
        <taxon>Apatococcus</taxon>
    </lineage>
</organism>
<dbReference type="Gene3D" id="2.60.40.10">
    <property type="entry name" value="Immunoglobulins"/>
    <property type="match status" value="1"/>
</dbReference>
<dbReference type="Gene3D" id="3.20.20.80">
    <property type="entry name" value="Glycosidases"/>
    <property type="match status" value="1"/>
</dbReference>
<dbReference type="InterPro" id="IPR014756">
    <property type="entry name" value="Ig_E-set"/>
</dbReference>
<name>A0AAW1RRU8_9CHLO</name>
<dbReference type="PANTHER" id="PTHR43002">
    <property type="entry name" value="GLYCOGEN DEBRANCHING ENZYME"/>
    <property type="match status" value="1"/>
</dbReference>
<dbReference type="InterPro" id="IPR040671">
    <property type="entry name" value="Pullulanase_N2"/>
</dbReference>
<dbReference type="Pfam" id="PF17967">
    <property type="entry name" value="Pullulanase_N2"/>
    <property type="match status" value="1"/>
</dbReference>
<gene>
    <name evidence="10" type="ORF">WJX84_012438</name>
</gene>
<proteinExistence type="inferred from homology"/>
<dbReference type="Gene3D" id="2.60.40.1180">
    <property type="entry name" value="Golgi alpha-mannosidase II"/>
    <property type="match status" value="1"/>
</dbReference>
<dbReference type="CDD" id="cd11341">
    <property type="entry name" value="AmyAc_Pullulanase_LD-like"/>
    <property type="match status" value="1"/>
</dbReference>
<evidence type="ECO:0000313" key="11">
    <source>
        <dbReference type="Proteomes" id="UP001485043"/>
    </source>
</evidence>
<evidence type="ECO:0000313" key="10">
    <source>
        <dbReference type="EMBL" id="KAK9836409.1"/>
    </source>
</evidence>
<evidence type="ECO:0000256" key="2">
    <source>
        <dbReference type="ARBA" id="ARBA00022729"/>
    </source>
</evidence>
<sequence>MLRGQHALVAGGALIQAASVTKLYRLHSTNQTLALPTRANFASFRQFRSLAIRAGTAEPKQASQAAGVGSFKTVRVHYLNPSASVEGWHLRIWGPSCPQETEDKGPLQPTGQDDDGCYWDVQLIPDHNKVVLNHWLGLEVEKGGEPSAGGGMTEIMNNTSQLWMVAGKNEVAATRPTVAAWAGTLSESAAHWVASDLIAWRAPNAFQDSQSVQYALHWSASASLSITGSGLEGADGKLTLEPAGKKLPKQLRQKFPFLDGCMLFKLPSEAQSQVGDLVQMQLAIFAQKSPGQPLAATGIQMQGVLDEGFYYDGPLGASEGGGGTHFGLWAPTAQSVELLFFDGPEGAPAESQPMSKGPAGSWTFQAPTSWLWQYYKYRIRVYCPWTQKIELVEATDPYAKCCAADGRLSQVVTMDAEEMQPAGWSEHHHPPRMTPTDISIYELHIRDFSCWDESVPAELRGKYLAFAEQASQGVRHLKELQAAGLTHVHLLPAYDYGSVPERHEDQKRVEVKLSQYPADSEEQQAAVLAIADQDAFNWGYDPVHFSAPEGSYATDPDGPARVREFRAMVKALHGLGLRVVLDVVYNHTFAAGPSSIHSVLDKVVPGYYHRRTESGEICNSTCCNNTATEHAMCERLVIDDIVHWAKQYKIDGYRFDIMGHLMVSTMKKIQDALAALTPEKDGVDGAGLYIYGEAWDFGEVACNQRGRNACQLNIGGMGLGSFNDRMRDSIMGGSPFATPKYQGLITGLSTQPNWFTQGEMNASAQAGLAAEYADLTRLSMAGNLKEYELETASGKRIKGQELLYGNLPAGYTEQPSEHVAYTSCHDGEILFDQVMMKSADDVSLEERCLTHSLAQACVLFSQGIAFLHAGDELLRSKSLDRDGYNSGDWFNRLDYSGQTNNFGVGLPVATKNRESWPLKQPLLANPSLKPSPELIAACKQRFLVLLRMRYSSPLFRLPSSAAIQNQLSFLNTGPKQVPGVIVMRLQSSDAVNSSTDGIHDPNLREIFVVINSRSTEFQLRLPSGCGNLQLHPLQAASQSSDRSLRGCNITADNAVISARTAAVFVEPR</sequence>
<dbReference type="SUPFAM" id="SSF51011">
    <property type="entry name" value="Glycosyl hydrolase domain"/>
    <property type="match status" value="1"/>
</dbReference>
<dbReference type="EC" id="3.2.1.41" evidence="6"/>
<keyword evidence="2" id="KW-0732">Signal</keyword>
<dbReference type="GO" id="GO:0030246">
    <property type="term" value="F:carbohydrate binding"/>
    <property type="evidence" value="ECO:0007669"/>
    <property type="project" value="InterPro"/>
</dbReference>
<dbReference type="Proteomes" id="UP001485043">
    <property type="component" value="Unassembled WGS sequence"/>
</dbReference>
<dbReference type="InterPro" id="IPR013784">
    <property type="entry name" value="Carb-bd-like_fold"/>
</dbReference>
<dbReference type="InterPro" id="IPR013783">
    <property type="entry name" value="Ig-like_fold"/>
</dbReference>
<dbReference type="Gene3D" id="2.60.40.1110">
    <property type="match status" value="1"/>
</dbReference>
<feature type="domain" description="Glycosyl hydrolase family 13 catalytic" evidence="9">
    <location>
        <begin position="497"/>
        <end position="897"/>
    </location>
</feature>
<dbReference type="AlphaFoldDB" id="A0AAW1RRU8"/>
<dbReference type="Pfam" id="PF11852">
    <property type="entry name" value="Pullul_strch_C"/>
    <property type="match status" value="1"/>
</dbReference>
<keyword evidence="4" id="KW-0326">Glycosidase</keyword>
<dbReference type="EMBL" id="JALJOV010001999">
    <property type="protein sequence ID" value="KAK9836409.1"/>
    <property type="molecule type" value="Genomic_DNA"/>
</dbReference>
<dbReference type="NCBIfam" id="TIGR02103">
    <property type="entry name" value="pullul_strch"/>
    <property type="match status" value="1"/>
</dbReference>
<dbReference type="CDD" id="cd10315">
    <property type="entry name" value="CBM41_pullulanase"/>
    <property type="match status" value="1"/>
</dbReference>
<dbReference type="InterPro" id="IPR006047">
    <property type="entry name" value="GH13_cat_dom"/>
</dbReference>
<dbReference type="GO" id="GO:0051060">
    <property type="term" value="F:pullulanase activity"/>
    <property type="evidence" value="ECO:0007669"/>
    <property type="project" value="UniProtKB-EC"/>
</dbReference>
<dbReference type="SUPFAM" id="SSF81296">
    <property type="entry name" value="E set domains"/>
    <property type="match status" value="2"/>
</dbReference>
<evidence type="ECO:0000256" key="4">
    <source>
        <dbReference type="ARBA" id="ARBA00023295"/>
    </source>
</evidence>
<dbReference type="InterPro" id="IPR024561">
    <property type="entry name" value="Pullul_strch_C"/>
</dbReference>
<evidence type="ECO:0000259" key="9">
    <source>
        <dbReference type="SMART" id="SM00642"/>
    </source>
</evidence>
<keyword evidence="3" id="KW-0378">Hydrolase</keyword>
<evidence type="ECO:0000256" key="3">
    <source>
        <dbReference type="ARBA" id="ARBA00022801"/>
    </source>
</evidence>
<protein>
    <recommendedName>
        <fullName evidence="6">pullulanase</fullName>
        <ecNumber evidence="6">3.2.1.41</ecNumber>
    </recommendedName>
    <alternativeName>
        <fullName evidence="7">Alpha-dextrin endo-1,6-alpha-glucosidase</fullName>
    </alternativeName>
    <alternativeName>
        <fullName evidence="8">Pullulan 6-glucanohydrolase</fullName>
    </alternativeName>
</protein>
<keyword evidence="11" id="KW-1185">Reference proteome</keyword>
<dbReference type="InterPro" id="IPR017853">
    <property type="entry name" value="GH"/>
</dbReference>
<dbReference type="GO" id="GO:0005975">
    <property type="term" value="P:carbohydrate metabolic process"/>
    <property type="evidence" value="ECO:0007669"/>
    <property type="project" value="InterPro"/>
</dbReference>